<dbReference type="InterPro" id="IPR002213">
    <property type="entry name" value="UDP_glucos_trans"/>
</dbReference>
<dbReference type="Proteomes" id="UP000230069">
    <property type="component" value="Unassembled WGS sequence"/>
</dbReference>
<gene>
    <name evidence="3" type="ORF">AQUCO_01000255v1</name>
</gene>
<dbReference type="Gene3D" id="3.40.50.2000">
    <property type="entry name" value="Glycogen Phosphorylase B"/>
    <property type="match status" value="2"/>
</dbReference>
<protein>
    <recommendedName>
        <fullName evidence="5">Glycosyltransferase</fullName>
    </recommendedName>
</protein>
<dbReference type="PANTHER" id="PTHR48049:SF60">
    <property type="entry name" value="UDP-GLYCOSYLTRANSFERASE 91B1"/>
    <property type="match status" value="1"/>
</dbReference>
<name>A0A2G5E954_AQUCA</name>
<evidence type="ECO:0000256" key="2">
    <source>
        <dbReference type="ARBA" id="ARBA00022679"/>
    </source>
</evidence>
<keyword evidence="4" id="KW-1185">Reference proteome</keyword>
<evidence type="ECO:0000313" key="3">
    <source>
        <dbReference type="EMBL" id="PIA52260.1"/>
    </source>
</evidence>
<dbReference type="EMBL" id="KZ305027">
    <property type="protein sequence ID" value="PIA52260.1"/>
    <property type="molecule type" value="Genomic_DNA"/>
</dbReference>
<dbReference type="PANTHER" id="PTHR48049">
    <property type="entry name" value="GLYCOSYLTRANSFERASE"/>
    <property type="match status" value="1"/>
</dbReference>
<sequence>MDDQGKLHIVMLPWLAMGHIIPFLELSKCLAQKGHCISFVSTPRNIKRLPKIPPNISHLINLVELPLPHVENLPEDAEATIDLPPNKVHYLKKAFDELKNSVAVFLEDLVPDWVIYDFAAYWLPPLASKIGVSCAFFSLFNAASVAFFGPPSVLVGEVEVTHALENNIMKPKWMPSSPSVFLRLYEAVRILDSMKENVADVSDGVRYGLAFWLRFVEEEVLQKPIIPVGLLSPTVQKSGTVDVEDGEWVKIKGWLDKQSRTSVVYIALGTEATLTQEEINELSLGLELSELPFFWVLRKPLSAEIDAYVLPDGFEDRIKGHGVVWTGWAPQLKILTHSSVGGFLTHCGWNSIIESLSLGCALILLPLLAEQGLNARKLHEDKIGLELPRDQQDGSFTRFSVAETLRKVMVDEIGEPFRANAREMGKIFGNKDLHDGYIVNFIKYLQDHKHKKGKEIM</sequence>
<dbReference type="OrthoDB" id="5835829at2759"/>
<dbReference type="FunFam" id="3.40.50.2000:FF:000037">
    <property type="entry name" value="Glycosyltransferase"/>
    <property type="match status" value="1"/>
</dbReference>
<dbReference type="GO" id="GO:0035251">
    <property type="term" value="F:UDP-glucosyltransferase activity"/>
    <property type="evidence" value="ECO:0007669"/>
    <property type="project" value="InterPro"/>
</dbReference>
<proteinExistence type="inferred from homology"/>
<dbReference type="CDD" id="cd03784">
    <property type="entry name" value="GT1_Gtf-like"/>
    <property type="match status" value="1"/>
</dbReference>
<evidence type="ECO:0000256" key="1">
    <source>
        <dbReference type="ARBA" id="ARBA00009995"/>
    </source>
</evidence>
<evidence type="ECO:0008006" key="5">
    <source>
        <dbReference type="Google" id="ProtNLM"/>
    </source>
</evidence>
<reference evidence="3 4" key="1">
    <citation type="submission" date="2017-09" db="EMBL/GenBank/DDBJ databases">
        <title>WGS assembly of Aquilegia coerulea Goldsmith.</title>
        <authorList>
            <person name="Hodges S."/>
            <person name="Kramer E."/>
            <person name="Nordborg M."/>
            <person name="Tomkins J."/>
            <person name="Borevitz J."/>
            <person name="Derieg N."/>
            <person name="Yan J."/>
            <person name="Mihaltcheva S."/>
            <person name="Hayes R.D."/>
            <person name="Rokhsar D."/>
        </authorList>
    </citation>
    <scope>NUCLEOTIDE SEQUENCE [LARGE SCALE GENOMIC DNA]</scope>
    <source>
        <strain evidence="4">cv. Goldsmith</strain>
    </source>
</reference>
<accession>A0A2G5E954</accession>
<keyword evidence="2" id="KW-0808">Transferase</keyword>
<comment type="similarity">
    <text evidence="1">Belongs to the UDP-glycosyltransferase family.</text>
</comment>
<dbReference type="FunCoup" id="A0A2G5E954">
    <property type="interactions" value="26"/>
</dbReference>
<dbReference type="AlphaFoldDB" id="A0A2G5E954"/>
<dbReference type="InParanoid" id="A0A2G5E954"/>
<dbReference type="SUPFAM" id="SSF53756">
    <property type="entry name" value="UDP-Glycosyltransferase/glycogen phosphorylase"/>
    <property type="match status" value="1"/>
</dbReference>
<dbReference type="InterPro" id="IPR050481">
    <property type="entry name" value="UDP-glycosyltransf_plant"/>
</dbReference>
<dbReference type="Pfam" id="PF00201">
    <property type="entry name" value="UDPGT"/>
    <property type="match status" value="1"/>
</dbReference>
<organism evidence="3 4">
    <name type="scientific">Aquilegia coerulea</name>
    <name type="common">Rocky mountain columbine</name>
    <dbReference type="NCBI Taxonomy" id="218851"/>
    <lineage>
        <taxon>Eukaryota</taxon>
        <taxon>Viridiplantae</taxon>
        <taxon>Streptophyta</taxon>
        <taxon>Embryophyta</taxon>
        <taxon>Tracheophyta</taxon>
        <taxon>Spermatophyta</taxon>
        <taxon>Magnoliopsida</taxon>
        <taxon>Ranunculales</taxon>
        <taxon>Ranunculaceae</taxon>
        <taxon>Thalictroideae</taxon>
        <taxon>Aquilegia</taxon>
    </lineage>
</organism>
<evidence type="ECO:0000313" key="4">
    <source>
        <dbReference type="Proteomes" id="UP000230069"/>
    </source>
</evidence>